<proteinExistence type="predicted"/>
<reference evidence="1" key="1">
    <citation type="submission" date="2018-02" db="EMBL/GenBank/DDBJ databases">
        <title>Rhizophora mucronata_Transcriptome.</title>
        <authorList>
            <person name="Meera S.P."/>
            <person name="Sreeshan A."/>
            <person name="Augustine A."/>
        </authorList>
    </citation>
    <scope>NUCLEOTIDE SEQUENCE</scope>
    <source>
        <tissue evidence="1">Leaf</tissue>
    </source>
</reference>
<accession>A0A2P2JPZ4</accession>
<dbReference type="EMBL" id="GGEC01015036">
    <property type="protein sequence ID" value="MBW95519.1"/>
    <property type="molecule type" value="Transcribed_RNA"/>
</dbReference>
<name>A0A2P2JPZ4_RHIMU</name>
<organism evidence="1">
    <name type="scientific">Rhizophora mucronata</name>
    <name type="common">Asiatic mangrove</name>
    <dbReference type="NCBI Taxonomy" id="61149"/>
    <lineage>
        <taxon>Eukaryota</taxon>
        <taxon>Viridiplantae</taxon>
        <taxon>Streptophyta</taxon>
        <taxon>Embryophyta</taxon>
        <taxon>Tracheophyta</taxon>
        <taxon>Spermatophyta</taxon>
        <taxon>Magnoliopsida</taxon>
        <taxon>eudicotyledons</taxon>
        <taxon>Gunneridae</taxon>
        <taxon>Pentapetalae</taxon>
        <taxon>rosids</taxon>
        <taxon>fabids</taxon>
        <taxon>Malpighiales</taxon>
        <taxon>Rhizophoraceae</taxon>
        <taxon>Rhizophora</taxon>
    </lineage>
</organism>
<sequence>MPARFSGMPILRNTCEFHDQKKKQIASLLF</sequence>
<protein>
    <submittedName>
        <fullName evidence="1">Uncharacterized protein</fullName>
    </submittedName>
</protein>
<evidence type="ECO:0000313" key="1">
    <source>
        <dbReference type="EMBL" id="MBW95519.1"/>
    </source>
</evidence>
<dbReference type="AlphaFoldDB" id="A0A2P2JPZ4"/>